<dbReference type="Gene3D" id="1.10.3720.10">
    <property type="entry name" value="MetI-like"/>
    <property type="match status" value="1"/>
</dbReference>
<feature type="transmembrane region" description="Helical" evidence="8">
    <location>
        <begin position="180"/>
        <end position="202"/>
    </location>
</feature>
<feature type="transmembrane region" description="Helical" evidence="8">
    <location>
        <begin position="106"/>
        <end position="128"/>
    </location>
</feature>
<dbReference type="PROSITE" id="PS50928">
    <property type="entry name" value="ABC_TM1"/>
    <property type="match status" value="1"/>
</dbReference>
<evidence type="ECO:0000259" key="9">
    <source>
        <dbReference type="PROSITE" id="PS50928"/>
    </source>
</evidence>
<feature type="transmembrane region" description="Helical" evidence="8">
    <location>
        <begin position="72"/>
        <end position="94"/>
    </location>
</feature>
<keyword evidence="2 8" id="KW-0813">Transport</keyword>
<proteinExistence type="inferred from homology"/>
<dbReference type="InterPro" id="IPR000515">
    <property type="entry name" value="MetI-like"/>
</dbReference>
<dbReference type="PANTHER" id="PTHR43357:SF4">
    <property type="entry name" value="INNER MEMBRANE ABC TRANSPORTER PERMEASE PROTEIN YDCV"/>
    <property type="match status" value="1"/>
</dbReference>
<name>A0A2W5QBW9_VARPD</name>
<evidence type="ECO:0000256" key="4">
    <source>
        <dbReference type="ARBA" id="ARBA00022519"/>
    </source>
</evidence>
<comment type="caution">
    <text evidence="10">The sequence shown here is derived from an EMBL/GenBank/DDBJ whole genome shotgun (WGS) entry which is preliminary data.</text>
</comment>
<feature type="transmembrane region" description="Helical" evidence="8">
    <location>
        <begin position="12"/>
        <end position="37"/>
    </location>
</feature>
<dbReference type="EMBL" id="QFPP01000071">
    <property type="protein sequence ID" value="PZQ75871.1"/>
    <property type="molecule type" value="Genomic_DNA"/>
</dbReference>
<feature type="transmembrane region" description="Helical" evidence="8">
    <location>
        <begin position="140"/>
        <end position="159"/>
    </location>
</feature>
<accession>A0A2W5QBW9</accession>
<feature type="transmembrane region" description="Helical" evidence="8">
    <location>
        <begin position="238"/>
        <end position="258"/>
    </location>
</feature>
<dbReference type="CDD" id="cd06261">
    <property type="entry name" value="TM_PBP2"/>
    <property type="match status" value="1"/>
</dbReference>
<dbReference type="Proteomes" id="UP000249135">
    <property type="component" value="Unassembled WGS sequence"/>
</dbReference>
<dbReference type="Pfam" id="PF00528">
    <property type="entry name" value="BPD_transp_1"/>
    <property type="match status" value="1"/>
</dbReference>
<evidence type="ECO:0000256" key="7">
    <source>
        <dbReference type="ARBA" id="ARBA00023136"/>
    </source>
</evidence>
<evidence type="ECO:0000256" key="8">
    <source>
        <dbReference type="RuleBase" id="RU363032"/>
    </source>
</evidence>
<evidence type="ECO:0000256" key="2">
    <source>
        <dbReference type="ARBA" id="ARBA00022448"/>
    </source>
</evidence>
<keyword evidence="7 8" id="KW-0472">Membrane</keyword>
<evidence type="ECO:0000256" key="5">
    <source>
        <dbReference type="ARBA" id="ARBA00022692"/>
    </source>
</evidence>
<evidence type="ECO:0000256" key="6">
    <source>
        <dbReference type="ARBA" id="ARBA00022989"/>
    </source>
</evidence>
<gene>
    <name evidence="10" type="ORF">DI563_08415</name>
</gene>
<evidence type="ECO:0000256" key="1">
    <source>
        <dbReference type="ARBA" id="ARBA00004429"/>
    </source>
</evidence>
<dbReference type="AlphaFoldDB" id="A0A2W5QBW9"/>
<evidence type="ECO:0000313" key="11">
    <source>
        <dbReference type="Proteomes" id="UP000249135"/>
    </source>
</evidence>
<sequence length="268" mass="29235">MLAPLVPHRRRLWLYTVAVLVILFLVLPVLIVVPMSFSGSRFLDFPPKQWSLRWYERFFTSPDWYGSLLTSLKAALCVTLIATPLGTAAAWALDASQHRWLRHARAVILLPLMVPNIIVAVGIFYIYARTSLLGSLPGLVAAHAMLALPFVVLTVLAGLHHFDRTQELAARSLGCTRLSAFFKVTLPQIMPSVVSGALFAFVTSLDEVVISMLISAGENSTVTKVMFSSLRDEIDPTIATVSTLLIVGSFIAVALGAYSARRVNAANA</sequence>
<comment type="subcellular location">
    <subcellularLocation>
        <location evidence="1">Cell inner membrane</location>
        <topology evidence="1">Multi-pass membrane protein</topology>
    </subcellularLocation>
    <subcellularLocation>
        <location evidence="8">Cell membrane</location>
        <topology evidence="8">Multi-pass membrane protein</topology>
    </subcellularLocation>
</comment>
<keyword evidence="5 8" id="KW-0812">Transmembrane</keyword>
<feature type="domain" description="ABC transmembrane type-1" evidence="9">
    <location>
        <begin position="68"/>
        <end position="256"/>
    </location>
</feature>
<keyword evidence="3" id="KW-1003">Cell membrane</keyword>
<keyword evidence="4" id="KW-0997">Cell inner membrane</keyword>
<dbReference type="SUPFAM" id="SSF161098">
    <property type="entry name" value="MetI-like"/>
    <property type="match status" value="1"/>
</dbReference>
<comment type="similarity">
    <text evidence="8">Belongs to the binding-protein-dependent transport system permease family.</text>
</comment>
<dbReference type="GO" id="GO:0005886">
    <property type="term" value="C:plasma membrane"/>
    <property type="evidence" value="ECO:0007669"/>
    <property type="project" value="UniProtKB-SubCell"/>
</dbReference>
<protein>
    <submittedName>
        <fullName evidence="10">ABC transporter permease</fullName>
    </submittedName>
</protein>
<dbReference type="GO" id="GO:0055085">
    <property type="term" value="P:transmembrane transport"/>
    <property type="evidence" value="ECO:0007669"/>
    <property type="project" value="InterPro"/>
</dbReference>
<organism evidence="10 11">
    <name type="scientific">Variovorax paradoxus</name>
    <dbReference type="NCBI Taxonomy" id="34073"/>
    <lineage>
        <taxon>Bacteria</taxon>
        <taxon>Pseudomonadati</taxon>
        <taxon>Pseudomonadota</taxon>
        <taxon>Betaproteobacteria</taxon>
        <taxon>Burkholderiales</taxon>
        <taxon>Comamonadaceae</taxon>
        <taxon>Variovorax</taxon>
    </lineage>
</organism>
<evidence type="ECO:0000313" key="10">
    <source>
        <dbReference type="EMBL" id="PZQ75871.1"/>
    </source>
</evidence>
<keyword evidence="6 8" id="KW-1133">Transmembrane helix</keyword>
<reference evidence="10 11" key="1">
    <citation type="submission" date="2017-08" db="EMBL/GenBank/DDBJ databases">
        <title>Infants hospitalized years apart are colonized by the same room-sourced microbial strains.</title>
        <authorList>
            <person name="Brooks B."/>
            <person name="Olm M.R."/>
            <person name="Firek B.A."/>
            <person name="Baker R."/>
            <person name="Thomas B.C."/>
            <person name="Morowitz M.J."/>
            <person name="Banfield J.F."/>
        </authorList>
    </citation>
    <scope>NUCLEOTIDE SEQUENCE [LARGE SCALE GENOMIC DNA]</scope>
    <source>
        <strain evidence="10">S2_005_003_R2_41</strain>
    </source>
</reference>
<dbReference type="InterPro" id="IPR035906">
    <property type="entry name" value="MetI-like_sf"/>
</dbReference>
<evidence type="ECO:0000256" key="3">
    <source>
        <dbReference type="ARBA" id="ARBA00022475"/>
    </source>
</evidence>
<dbReference type="PANTHER" id="PTHR43357">
    <property type="entry name" value="INNER MEMBRANE ABC TRANSPORTER PERMEASE PROTEIN YDCV"/>
    <property type="match status" value="1"/>
</dbReference>